<protein>
    <recommendedName>
        <fullName evidence="1">DUF1653 domain-containing protein</fullName>
    </recommendedName>
</protein>
<evidence type="ECO:0000313" key="2">
    <source>
        <dbReference type="EMBL" id="OGZ17871.1"/>
    </source>
</evidence>
<gene>
    <name evidence="2" type="ORF">A2494_02095</name>
</gene>
<name>A0A1G2DXT7_9BACT</name>
<dbReference type="EMBL" id="MHLU01000118">
    <property type="protein sequence ID" value="OGZ17871.1"/>
    <property type="molecule type" value="Genomic_DNA"/>
</dbReference>
<comment type="caution">
    <text evidence="2">The sequence shown here is derived from an EMBL/GenBank/DDBJ whole genome shotgun (WGS) entry which is preliminary data.</text>
</comment>
<evidence type="ECO:0000313" key="3">
    <source>
        <dbReference type="Proteomes" id="UP000178106"/>
    </source>
</evidence>
<evidence type="ECO:0000259" key="1">
    <source>
        <dbReference type="Pfam" id="PF07866"/>
    </source>
</evidence>
<dbReference type="Gene3D" id="2.30.30.320">
    <property type="entry name" value="DUF1653-like domain"/>
    <property type="match status" value="1"/>
</dbReference>
<organism evidence="2 3">
    <name type="scientific">Candidatus Lloydbacteria bacterium RIFOXYC12_FULL_46_25</name>
    <dbReference type="NCBI Taxonomy" id="1798670"/>
    <lineage>
        <taxon>Bacteria</taxon>
        <taxon>Candidatus Lloydiibacteriota</taxon>
    </lineage>
</organism>
<sequence>MDKIPNIPLGIYEHYKGGRYEVIEMARHSETLEPLVVYRALYGECALWVRPFHMFIEDVVVEGISVPRFRLIEEKAL</sequence>
<accession>A0A1G2DXT7</accession>
<dbReference type="Proteomes" id="UP000178106">
    <property type="component" value="Unassembled WGS sequence"/>
</dbReference>
<dbReference type="InterPro" id="IPR037135">
    <property type="entry name" value="DUF1653-like_dom_sf"/>
</dbReference>
<reference evidence="2 3" key="1">
    <citation type="journal article" date="2016" name="Nat. Commun.">
        <title>Thousands of microbial genomes shed light on interconnected biogeochemical processes in an aquifer system.</title>
        <authorList>
            <person name="Anantharaman K."/>
            <person name="Brown C.T."/>
            <person name="Hug L.A."/>
            <person name="Sharon I."/>
            <person name="Castelle C.J."/>
            <person name="Probst A.J."/>
            <person name="Thomas B.C."/>
            <person name="Singh A."/>
            <person name="Wilkins M.J."/>
            <person name="Karaoz U."/>
            <person name="Brodie E.L."/>
            <person name="Williams K.H."/>
            <person name="Hubbard S.S."/>
            <person name="Banfield J.F."/>
        </authorList>
    </citation>
    <scope>NUCLEOTIDE SEQUENCE [LARGE SCALE GENOMIC DNA]</scope>
</reference>
<feature type="domain" description="DUF1653" evidence="1">
    <location>
        <begin position="10"/>
        <end position="70"/>
    </location>
</feature>
<dbReference type="AlphaFoldDB" id="A0A1G2DXT7"/>
<dbReference type="Pfam" id="PF07866">
    <property type="entry name" value="DUF1653"/>
    <property type="match status" value="1"/>
</dbReference>
<proteinExistence type="predicted"/>
<dbReference type="InterPro" id="IPR023387">
    <property type="entry name" value="DUF1653-like_dom"/>
</dbReference>